<feature type="non-terminal residue" evidence="1">
    <location>
        <position position="1"/>
    </location>
</feature>
<evidence type="ECO:0000313" key="1">
    <source>
        <dbReference type="EMBL" id="JAC62488.1"/>
    </source>
</evidence>
<accession>A0A061QS05</accession>
<dbReference type="EMBL" id="GBEZ01024506">
    <property type="protein sequence ID" value="JAC62488.1"/>
    <property type="molecule type" value="Transcribed_RNA"/>
</dbReference>
<name>A0A061QS05_9CHLO</name>
<dbReference type="AlphaFoldDB" id="A0A061QS05"/>
<proteinExistence type="predicted"/>
<organism evidence="1">
    <name type="scientific">Tetraselmis sp. GSL018</name>
    <dbReference type="NCBI Taxonomy" id="582737"/>
    <lineage>
        <taxon>Eukaryota</taxon>
        <taxon>Viridiplantae</taxon>
        <taxon>Chlorophyta</taxon>
        <taxon>core chlorophytes</taxon>
        <taxon>Chlorodendrophyceae</taxon>
        <taxon>Chlorodendrales</taxon>
        <taxon>Chlorodendraceae</taxon>
        <taxon>Tetraselmis</taxon>
    </lineage>
</organism>
<reference evidence="1" key="1">
    <citation type="submission" date="2014-05" db="EMBL/GenBank/DDBJ databases">
        <title>The transcriptome of the halophilic microalga Tetraselmis sp. GSL018 isolated from the Great Salt Lake, Utah.</title>
        <authorList>
            <person name="Jinkerson R.E."/>
            <person name="D'Adamo S."/>
            <person name="Posewitz M.C."/>
        </authorList>
    </citation>
    <scope>NUCLEOTIDE SEQUENCE</scope>
    <source>
        <strain evidence="1">GSL018</strain>
    </source>
</reference>
<sequence length="78" mass="8372">SIKFLGSSKIIERHSKGKSNAARACGSEGGGADQRKVLRKEYPFCNQINSASAGMPSNSSSIIQFSYQGIFSETKTEP</sequence>
<protein>
    <submittedName>
        <fullName evidence="1">Uncharacterized protein</fullName>
    </submittedName>
</protein>
<gene>
    <name evidence="1" type="ORF">TSPGSL018_23230</name>
</gene>